<name>A0A7D5XGW3_FERL1</name>
<organism evidence="1 2">
    <name type="scientific">Fermentimicrarchaeum limneticum</name>
    <dbReference type="NCBI Taxonomy" id="2795018"/>
    <lineage>
        <taxon>Archaea</taxon>
        <taxon>Candidatus Micrarchaeota</taxon>
        <taxon>Candidatus Fermentimicrarchaeales</taxon>
        <taxon>Candidatus Fermentimicrarchaeaceae</taxon>
        <taxon>Candidatus Fermentimicrarchaeum</taxon>
    </lineage>
</organism>
<evidence type="ECO:0000313" key="1">
    <source>
        <dbReference type="EMBL" id="QLJ52192.1"/>
    </source>
</evidence>
<dbReference type="EMBL" id="CP058998">
    <property type="protein sequence ID" value="QLJ52192.1"/>
    <property type="molecule type" value="Genomic_DNA"/>
</dbReference>
<protein>
    <submittedName>
        <fullName evidence="1">Uncharacterized protein</fullName>
    </submittedName>
</protein>
<gene>
    <name evidence="1" type="ORF">Sv326_0017</name>
</gene>
<sequence>MYATEVTEASKSALLELGLSLKRYHDDIVLAGGWAPYFITKDYFPHCGSIDIDLVLKTRIMPKYDTIRKSIIDLGYVAENPFRFSRIVKSPIDGKDNETHLDFLCEKEGMKYVDLRKVQKDLHAFVFDGLNLAFDFNFEQEIETVLPGNGEARTKFKVVNLVGSLVLKGQALDGRAKPKDSYDIFALTHYLGGPRQAADYFNRTYAGTKITPANRKILEHSLSVIRDKFKNANQMGPFQVAAFTENKYSRESVASQVNGFLDGLIVRS</sequence>
<proteinExistence type="predicted"/>
<accession>A0A7D5XGW3</accession>
<reference evidence="2" key="1">
    <citation type="submission" date="2020-07" db="EMBL/GenBank/DDBJ databases">
        <title>Metabolic diversity and evolutionary history of the archaeal phylum ###Micrarchaeota### uncovered from a freshwater lake metagenome.</title>
        <authorList>
            <person name="Kadnikov V.V."/>
            <person name="Savvichev A.S."/>
            <person name="Mardanov A.V."/>
            <person name="Beletsky A.V."/>
            <person name="Chupakov A.V."/>
            <person name="Kokryatskaya N.M."/>
            <person name="Pimenov N.V."/>
            <person name="Ravin N.V."/>
        </authorList>
    </citation>
    <scope>NUCLEOTIDE SEQUENCE [LARGE SCALE GENOMIC DNA]</scope>
</reference>
<dbReference type="AlphaFoldDB" id="A0A7D5XGW3"/>
<dbReference type="KEGG" id="flt:Sv326_0017"/>
<evidence type="ECO:0000313" key="2">
    <source>
        <dbReference type="Proteomes" id="UP000510821"/>
    </source>
</evidence>
<dbReference type="Proteomes" id="UP000510821">
    <property type="component" value="Chromosome"/>
</dbReference>